<sequence length="254" mass="26887">MSVYPDVVWQDEVDVVCTDVGPAGLLCALAASAAGGEVMIAAQRRHSRTWFETLRGDAATAAYTSALVDDIDVKKLPEQPRELPVRAVRPAAVESASGGRKRRTVPPFDGGRLRRWTGECIASPFGYLYTRVTGWPSSHVQSADGDLVEAITADVPAGAIAEPGGLDAWLTAQAAEHHLQTEPVDVVDRLVFEDSTVIGVVFDTADGPLAVRVRHGVLVCGPPGVEGHSGDVGRVALVGRSASRFGRVELLTDD</sequence>
<dbReference type="AlphaFoldDB" id="A0A0M2JX02"/>
<organism evidence="1 2">
    <name type="scientific">Mycolicibacterium obuense</name>
    <dbReference type="NCBI Taxonomy" id="1807"/>
    <lineage>
        <taxon>Bacteria</taxon>
        <taxon>Bacillati</taxon>
        <taxon>Actinomycetota</taxon>
        <taxon>Actinomycetes</taxon>
        <taxon>Mycobacteriales</taxon>
        <taxon>Mycobacteriaceae</taxon>
        <taxon>Mycolicibacterium</taxon>
    </lineage>
</organism>
<dbReference type="EMBL" id="LAUZ02000043">
    <property type="protein sequence ID" value="KKF01144.1"/>
    <property type="molecule type" value="Genomic_DNA"/>
</dbReference>
<gene>
    <name evidence="1" type="ORF">WN67_15230</name>
</gene>
<evidence type="ECO:0000313" key="2">
    <source>
        <dbReference type="Proteomes" id="UP000034150"/>
    </source>
</evidence>
<name>A0A0M2JX02_9MYCO</name>
<evidence type="ECO:0008006" key="3">
    <source>
        <dbReference type="Google" id="ProtNLM"/>
    </source>
</evidence>
<dbReference type="PATRIC" id="fig|1807.13.peg.3626"/>
<dbReference type="InterPro" id="IPR036188">
    <property type="entry name" value="FAD/NAD-bd_sf"/>
</dbReference>
<evidence type="ECO:0000313" key="1">
    <source>
        <dbReference type="EMBL" id="KKF01144.1"/>
    </source>
</evidence>
<dbReference type="STRING" id="1807.MOBUDSM44075_05233"/>
<protein>
    <recommendedName>
        <fullName evidence="3">FAD-dependent oxidoreductase 2 FAD binding domain-containing protein</fullName>
    </recommendedName>
</protein>
<comment type="caution">
    <text evidence="1">The sequence shown here is derived from an EMBL/GenBank/DDBJ whole genome shotgun (WGS) entry which is preliminary data.</text>
</comment>
<accession>A0A0M2JX02</accession>
<dbReference type="Proteomes" id="UP000034150">
    <property type="component" value="Unassembled WGS sequence"/>
</dbReference>
<keyword evidence="2" id="KW-1185">Reference proteome</keyword>
<dbReference type="SUPFAM" id="SSF51905">
    <property type="entry name" value="FAD/NAD(P)-binding domain"/>
    <property type="match status" value="1"/>
</dbReference>
<proteinExistence type="predicted"/>
<reference evidence="1 2" key="1">
    <citation type="journal article" date="2015" name="Genome Announc.">
        <title>Draft Genome Sequence of Mycobacterium obuense Strain UC1, Isolated from Patient Sputum.</title>
        <authorList>
            <person name="Greninger A.L."/>
            <person name="Cunningham G."/>
            <person name="Hsu E.D."/>
            <person name="Yu J.M."/>
            <person name="Chiu C.Y."/>
            <person name="Miller S."/>
        </authorList>
    </citation>
    <scope>NUCLEOTIDE SEQUENCE [LARGE SCALE GENOMIC DNA]</scope>
    <source>
        <strain evidence="1 2">UC1</strain>
    </source>
</reference>